<dbReference type="Gene3D" id="3.50.50.60">
    <property type="entry name" value="FAD/NAD(P)-binding domain"/>
    <property type="match status" value="1"/>
</dbReference>
<reference evidence="32" key="1">
    <citation type="submission" date="2025-08" db="UniProtKB">
        <authorList>
            <consortium name="RefSeq"/>
        </authorList>
    </citation>
    <scope>IDENTIFICATION</scope>
</reference>
<dbReference type="InterPro" id="IPR036872">
    <property type="entry name" value="CH_dom_sf"/>
</dbReference>
<dbReference type="GO" id="GO:0010008">
    <property type="term" value="C:endosome membrane"/>
    <property type="evidence" value="ECO:0007669"/>
    <property type="project" value="UniProtKB-SubCell"/>
</dbReference>
<evidence type="ECO:0000259" key="28">
    <source>
        <dbReference type="PROSITE" id="PS50021"/>
    </source>
</evidence>
<evidence type="ECO:0000256" key="20">
    <source>
        <dbReference type="ARBA" id="ARBA00023203"/>
    </source>
</evidence>
<evidence type="ECO:0000256" key="23">
    <source>
        <dbReference type="ARBA" id="ARBA00048762"/>
    </source>
</evidence>
<dbReference type="PROSITE" id="PS50021">
    <property type="entry name" value="CH"/>
    <property type="match status" value="1"/>
</dbReference>
<evidence type="ECO:0000256" key="3">
    <source>
        <dbReference type="ARBA" id="ARBA00004245"/>
    </source>
</evidence>
<feature type="region of interest" description="Disordered" evidence="27">
    <location>
        <begin position="779"/>
        <end position="829"/>
    </location>
</feature>
<dbReference type="Pfam" id="PF12130">
    <property type="entry name" value="bMERB_dom"/>
    <property type="match status" value="1"/>
</dbReference>
<dbReference type="InterPro" id="IPR022735">
    <property type="entry name" value="bMERB_dom"/>
</dbReference>
<dbReference type="Gene3D" id="2.10.110.10">
    <property type="entry name" value="Cysteine Rich Protein"/>
    <property type="match status" value="1"/>
</dbReference>
<dbReference type="PANTHER" id="PTHR23167:SF35">
    <property type="entry name" value="[F-ACTIN]-MONOOXYGENASE MICAL1"/>
    <property type="match status" value="1"/>
</dbReference>
<comment type="subcellular location">
    <subcellularLocation>
        <location evidence="3">Cytoplasm</location>
        <location evidence="3">Cytoskeleton</location>
    </subcellularLocation>
    <subcellularLocation>
        <location evidence="4">Endosome membrane</location>
    </subcellularLocation>
    <subcellularLocation>
        <location evidence="2">Midbody</location>
    </subcellularLocation>
</comment>
<dbReference type="SUPFAM" id="SSF47576">
    <property type="entry name" value="Calponin-homology domain, CH-domain"/>
    <property type="match status" value="1"/>
</dbReference>
<evidence type="ECO:0000256" key="24">
    <source>
        <dbReference type="ARBA" id="ARBA00049522"/>
    </source>
</evidence>
<dbReference type="InterPro" id="IPR001781">
    <property type="entry name" value="Znf_LIM"/>
</dbReference>
<dbReference type="EC" id="1.14.13.225" evidence="7"/>
<dbReference type="RefSeq" id="XP_017691219.1">
    <property type="nucleotide sequence ID" value="XM_017835730.1"/>
</dbReference>
<dbReference type="InterPro" id="IPR057494">
    <property type="entry name" value="Rossman_Mical"/>
</dbReference>
<evidence type="ECO:0000256" key="19">
    <source>
        <dbReference type="ARBA" id="ARBA00023136"/>
    </source>
</evidence>
<evidence type="ECO:0000256" key="4">
    <source>
        <dbReference type="ARBA" id="ARBA00004608"/>
    </source>
</evidence>
<evidence type="ECO:0000256" key="9">
    <source>
        <dbReference type="ARBA" id="ARBA00022630"/>
    </source>
</evidence>
<evidence type="ECO:0000256" key="16">
    <source>
        <dbReference type="ARBA" id="ARBA00023033"/>
    </source>
</evidence>
<dbReference type="Pfam" id="PF00412">
    <property type="entry name" value="LIM"/>
    <property type="match status" value="1"/>
</dbReference>
<dbReference type="InterPro" id="IPR001715">
    <property type="entry name" value="CH_dom"/>
</dbReference>
<dbReference type="GO" id="GO:0071949">
    <property type="term" value="F:FAD binding"/>
    <property type="evidence" value="ECO:0007669"/>
    <property type="project" value="InterPro"/>
</dbReference>
<feature type="compositionally biased region" description="Basic and acidic residues" evidence="27">
    <location>
        <begin position="650"/>
        <end position="669"/>
    </location>
</feature>
<evidence type="ECO:0000256" key="7">
    <source>
        <dbReference type="ARBA" id="ARBA00012709"/>
    </source>
</evidence>
<evidence type="ECO:0000256" key="26">
    <source>
        <dbReference type="SAM" id="Coils"/>
    </source>
</evidence>
<dbReference type="CTD" id="64780"/>
<dbReference type="Proteomes" id="UP000504624">
    <property type="component" value="Unplaced"/>
</dbReference>
<dbReference type="InterPro" id="IPR002938">
    <property type="entry name" value="FAD-bd"/>
</dbReference>
<keyword evidence="14" id="KW-0521">NADP</keyword>
<dbReference type="GeneID" id="108507613"/>
<accession>A0A6J0IYX2</accession>
<dbReference type="Pfam" id="PF25413">
    <property type="entry name" value="Rossman_Mical"/>
    <property type="match status" value="1"/>
</dbReference>
<keyword evidence="15" id="KW-0560">Oxidoreductase</keyword>
<dbReference type="Gene3D" id="1.10.418.10">
    <property type="entry name" value="Calponin-like domain"/>
    <property type="match status" value="1"/>
</dbReference>
<dbReference type="Pfam" id="PF00307">
    <property type="entry name" value="CH"/>
    <property type="match status" value="1"/>
</dbReference>
<dbReference type="CDD" id="cd09439">
    <property type="entry name" value="LIM_Mical"/>
    <property type="match status" value="1"/>
</dbReference>
<comment type="cofactor">
    <cofactor evidence="1">
        <name>FAD</name>
        <dbReference type="ChEBI" id="CHEBI:57692"/>
    </cofactor>
</comment>
<dbReference type="InterPro" id="IPR050540">
    <property type="entry name" value="F-actin_Monoox_Mical"/>
</dbReference>
<evidence type="ECO:0000259" key="30">
    <source>
        <dbReference type="PROSITE" id="PS51848"/>
    </source>
</evidence>
<evidence type="ECO:0000256" key="11">
    <source>
        <dbReference type="ARBA" id="ARBA00022753"/>
    </source>
</evidence>
<evidence type="ECO:0000256" key="1">
    <source>
        <dbReference type="ARBA" id="ARBA00001974"/>
    </source>
</evidence>
<evidence type="ECO:0000256" key="17">
    <source>
        <dbReference type="ARBA" id="ARBA00023038"/>
    </source>
</evidence>
<dbReference type="GO" id="GO:0003779">
    <property type="term" value="F:actin binding"/>
    <property type="evidence" value="ECO:0007669"/>
    <property type="project" value="UniProtKB-KW"/>
</dbReference>
<evidence type="ECO:0000256" key="25">
    <source>
        <dbReference type="PROSITE-ProRule" id="PRU00125"/>
    </source>
</evidence>
<dbReference type="GO" id="GO:0030496">
    <property type="term" value="C:midbody"/>
    <property type="evidence" value="ECO:0007669"/>
    <property type="project" value="UniProtKB-SubCell"/>
</dbReference>
<dbReference type="PROSITE" id="PS00478">
    <property type="entry name" value="LIM_DOMAIN_1"/>
    <property type="match status" value="1"/>
</dbReference>
<dbReference type="OrthoDB" id="20799at2759"/>
<dbReference type="Pfam" id="PF01494">
    <property type="entry name" value="FAD_binding_3"/>
    <property type="match status" value="1"/>
</dbReference>
<organism evidence="31 32">
    <name type="scientific">Lepidothrix coronata</name>
    <name type="common">blue-crowned manakin</name>
    <dbReference type="NCBI Taxonomy" id="321398"/>
    <lineage>
        <taxon>Eukaryota</taxon>
        <taxon>Metazoa</taxon>
        <taxon>Chordata</taxon>
        <taxon>Craniata</taxon>
        <taxon>Vertebrata</taxon>
        <taxon>Euteleostomi</taxon>
        <taxon>Archelosauria</taxon>
        <taxon>Archosauria</taxon>
        <taxon>Dinosauria</taxon>
        <taxon>Saurischia</taxon>
        <taxon>Theropoda</taxon>
        <taxon>Coelurosauria</taxon>
        <taxon>Aves</taxon>
        <taxon>Neognathae</taxon>
        <taxon>Neoaves</taxon>
        <taxon>Telluraves</taxon>
        <taxon>Australaves</taxon>
        <taxon>Passeriformes</taxon>
        <taxon>Pipridae</taxon>
        <taxon>Lepidothrix</taxon>
    </lineage>
</organism>
<keyword evidence="8" id="KW-0963">Cytoplasm</keyword>
<dbReference type="SMART" id="SM01203">
    <property type="entry name" value="DUF3585"/>
    <property type="match status" value="1"/>
</dbReference>
<feature type="region of interest" description="Disordered" evidence="27">
    <location>
        <begin position="915"/>
        <end position="955"/>
    </location>
</feature>
<evidence type="ECO:0000256" key="12">
    <source>
        <dbReference type="ARBA" id="ARBA00022827"/>
    </source>
</evidence>
<protein>
    <recommendedName>
        <fullName evidence="22">Molecule interacting with CasL protein 1</fullName>
        <ecNumber evidence="7">1.14.13.225</ecNumber>
        <ecNumber evidence="6">1.6.3.1</ecNumber>
    </recommendedName>
</protein>
<keyword evidence="19" id="KW-0472">Membrane</keyword>
<keyword evidence="21" id="KW-0206">Cytoskeleton</keyword>
<evidence type="ECO:0000256" key="14">
    <source>
        <dbReference type="ARBA" id="ARBA00022857"/>
    </source>
</evidence>
<evidence type="ECO:0000313" key="32">
    <source>
        <dbReference type="RefSeq" id="XP_017691219.1"/>
    </source>
</evidence>
<dbReference type="InterPro" id="IPR036188">
    <property type="entry name" value="FAD/NAD-bd_sf"/>
</dbReference>
<evidence type="ECO:0000256" key="22">
    <source>
        <dbReference type="ARBA" id="ARBA00044245"/>
    </source>
</evidence>
<dbReference type="EC" id="1.6.3.1" evidence="6"/>
<proteinExistence type="inferred from homology"/>
<dbReference type="GO" id="GO:0005856">
    <property type="term" value="C:cytoskeleton"/>
    <property type="evidence" value="ECO:0007669"/>
    <property type="project" value="UniProtKB-SubCell"/>
</dbReference>
<comment type="catalytic activity">
    <reaction evidence="24">
        <text>L-methionyl-[F-actin] + NADPH + O2 + H(+) = L-methionyl-(R)-S-oxide-[F-actin] + NADP(+) + H2O</text>
        <dbReference type="Rhea" id="RHEA:51308"/>
        <dbReference type="Rhea" id="RHEA-COMP:12953"/>
        <dbReference type="Rhea" id="RHEA-COMP:12956"/>
        <dbReference type="ChEBI" id="CHEBI:15377"/>
        <dbReference type="ChEBI" id="CHEBI:15378"/>
        <dbReference type="ChEBI" id="CHEBI:15379"/>
        <dbReference type="ChEBI" id="CHEBI:16044"/>
        <dbReference type="ChEBI" id="CHEBI:45764"/>
        <dbReference type="ChEBI" id="CHEBI:57783"/>
        <dbReference type="ChEBI" id="CHEBI:58349"/>
        <dbReference type="EC" id="1.14.13.225"/>
    </reaction>
</comment>
<feature type="compositionally biased region" description="Acidic residues" evidence="27">
    <location>
        <begin position="939"/>
        <end position="955"/>
    </location>
</feature>
<dbReference type="SUPFAM" id="SSF51905">
    <property type="entry name" value="FAD/NAD(P)-binding domain"/>
    <property type="match status" value="1"/>
</dbReference>
<dbReference type="SMART" id="SM00132">
    <property type="entry name" value="LIM"/>
    <property type="match status" value="1"/>
</dbReference>
<feature type="domain" description="LIM zinc-binding" evidence="29">
    <location>
        <begin position="706"/>
        <end position="768"/>
    </location>
</feature>
<keyword evidence="9" id="KW-0285">Flavoprotein</keyword>
<dbReference type="GO" id="GO:0120501">
    <property type="term" value="F:F-actin monooxygenase activity"/>
    <property type="evidence" value="ECO:0007669"/>
    <property type="project" value="UniProtKB-EC"/>
</dbReference>
<dbReference type="AlphaFoldDB" id="A0A6J0IYX2"/>
<evidence type="ECO:0000256" key="13">
    <source>
        <dbReference type="ARBA" id="ARBA00022833"/>
    </source>
</evidence>
<keyword evidence="18 26" id="KW-0175">Coiled coil</keyword>
<keyword evidence="31" id="KW-1185">Reference proteome</keyword>
<feature type="coiled-coil region" evidence="26">
    <location>
        <begin position="995"/>
        <end position="1022"/>
    </location>
</feature>
<keyword evidence="13 25" id="KW-0862">Zinc</keyword>
<dbReference type="CDD" id="cd22198">
    <property type="entry name" value="CH_MICAL_EHBP-like"/>
    <property type="match status" value="1"/>
</dbReference>
<keyword evidence="16" id="KW-0503">Monooxygenase</keyword>
<evidence type="ECO:0000256" key="15">
    <source>
        <dbReference type="ARBA" id="ARBA00023002"/>
    </source>
</evidence>
<dbReference type="PANTHER" id="PTHR23167">
    <property type="entry name" value="CALPONIN HOMOLOGY DOMAIN-CONTAINING PROTEIN DDB_G0272472-RELATED"/>
    <property type="match status" value="1"/>
</dbReference>
<evidence type="ECO:0000256" key="18">
    <source>
        <dbReference type="ARBA" id="ARBA00023054"/>
    </source>
</evidence>
<comment type="catalytic activity">
    <reaction evidence="23">
        <text>NADPH + O2 + H(+) = H2O2 + NADP(+)</text>
        <dbReference type="Rhea" id="RHEA:11260"/>
        <dbReference type="ChEBI" id="CHEBI:15378"/>
        <dbReference type="ChEBI" id="CHEBI:15379"/>
        <dbReference type="ChEBI" id="CHEBI:16240"/>
        <dbReference type="ChEBI" id="CHEBI:57783"/>
        <dbReference type="ChEBI" id="CHEBI:58349"/>
        <dbReference type="EC" id="1.6.3.1"/>
    </reaction>
</comment>
<dbReference type="PROSITE" id="PS50023">
    <property type="entry name" value="LIM_DOMAIN_2"/>
    <property type="match status" value="1"/>
</dbReference>
<dbReference type="GO" id="GO:0016174">
    <property type="term" value="F:NAD(P)H oxidase H2O2-forming activity"/>
    <property type="evidence" value="ECO:0007669"/>
    <property type="project" value="UniProtKB-EC"/>
</dbReference>
<gene>
    <name evidence="32" type="primary">MICAL1</name>
</gene>
<keyword evidence="11" id="KW-0967">Endosome</keyword>
<name>A0A6J0IYX2_9PASS</name>
<feature type="region of interest" description="Disordered" evidence="27">
    <location>
        <begin position="645"/>
        <end position="703"/>
    </location>
</feature>
<evidence type="ECO:0000256" key="2">
    <source>
        <dbReference type="ARBA" id="ARBA00004214"/>
    </source>
</evidence>
<evidence type="ECO:0000256" key="8">
    <source>
        <dbReference type="ARBA" id="ARBA00022490"/>
    </source>
</evidence>
<evidence type="ECO:0000256" key="10">
    <source>
        <dbReference type="ARBA" id="ARBA00022723"/>
    </source>
</evidence>
<evidence type="ECO:0000259" key="29">
    <source>
        <dbReference type="PROSITE" id="PS50023"/>
    </source>
</evidence>
<sequence>MSVPADEPGNVAHAIFERFLHAGECREVLGCFGELCQQLGLQDSGLQLYHSLKAALNYWSAKALWSKLDKKAGHKVYDQGKACASTKCLVVGAGPCGLRAAIELALLGARVVLLEKRDSFSRNNVLHLWPFTIHDLRALGAKKFYGRFCTGMLDHISIRQLQLILLKVALLLGVEVHINVKFEGLVPPTRKAGGWQAVVQPSFPPLTHYQFDVLISAGGGKFVPEGFKRKETRGKLAIGITANFINRHSRAEVEVAEISGVARIYNQKFFQNLYNKTGIDLENIVYYKDDTHYFVMTAKKQSLLKKGVILQDKADIESLLSPENVNQDALLSYAKEAANFSTNYHLPELEFALNHRDLPDVDMFDFTCMTRSENAALVRDYNGARLLLGLVGDCLVEPFWPLGTGVARGFLAAFDAAWMVRRWAAGTPPLEVLAERESIYQHLSQTSPDNTNKNISQYSIDPATRYPNINLQAIKPSQVRDLYLVGIVEVDHKRKSDNRLITAASGDVYEELLSWCQASTAGYRGVAVTNFTTSWTSGLALCALIHRFRPDLVDFDSVGTQDAIRIHQMMLDMAEQELGIQPVLSSIEMATMTEPDHLGLITYLSQFYEAFKTSPEVEEVSKKPLSPHGTRGAILFLSKLQKSRNLTRKRAQDSAQKDAEAKRSHRDTELDAGLDGDTLDSAHEPLQTTMTDPGQPPRERAGENSDACYFCGSHVYILERASAEGRFFHRGCFQCRRCGATLRLGDYAFNEEDGNFYCSLHYPNLPGMDLSRHEAPALPDLGNADAATDPPLDAGSPCVSPKEGVPGPLQPTPAAPQQGEEPGAVEDAVDAGDVEEQKLLAQPGGDAREEEGPGAELQGVAEEGEESGGRRKIILTPLEKLSLSTLNLTSEAEPDPPPKPARLWLQAVPEALPAPWQGQGCWKEEEEEEELDMQKTLEESDSEEEEEKEKEEEGTDLGIMAELCLNLGKEDMYSTCEHTLSRRAREAHMKRFCKAQAIQRRLEEIEVTFRELEQEGIKLEKLLRDENGSPADQQTQWTNQLLYLVQKKNSLMIEESDLMIAVQELKLEEQQWQLDKKLRSYMNREETLKTAEDCRAEQETLAQLLKVVNERNLLIHIQEEKRLSELRA</sequence>
<keyword evidence="20" id="KW-0009">Actin-binding</keyword>
<evidence type="ECO:0000256" key="27">
    <source>
        <dbReference type="SAM" id="MobiDB-lite"/>
    </source>
</evidence>
<evidence type="ECO:0000256" key="21">
    <source>
        <dbReference type="ARBA" id="ARBA00023212"/>
    </source>
</evidence>
<feature type="region of interest" description="Disordered" evidence="27">
    <location>
        <begin position="842"/>
        <end position="872"/>
    </location>
</feature>
<dbReference type="GO" id="GO:0046872">
    <property type="term" value="F:metal ion binding"/>
    <property type="evidence" value="ECO:0007669"/>
    <property type="project" value="UniProtKB-KW"/>
</dbReference>
<dbReference type="FunFam" id="3.50.50.60:FF:000004">
    <property type="entry name" value="protein-methionine sulfoxide oxidase MICAL2 isoform X1"/>
    <property type="match status" value="1"/>
</dbReference>
<keyword evidence="17 25" id="KW-0440">LIM domain</keyword>
<dbReference type="PROSITE" id="PS51848">
    <property type="entry name" value="BMERB"/>
    <property type="match status" value="1"/>
</dbReference>
<keyword evidence="12" id="KW-0274">FAD</keyword>
<dbReference type="SUPFAM" id="SSF57716">
    <property type="entry name" value="Glucocorticoid receptor-like (DNA-binding domain)"/>
    <property type="match status" value="2"/>
</dbReference>
<evidence type="ECO:0000256" key="6">
    <source>
        <dbReference type="ARBA" id="ARBA00012698"/>
    </source>
</evidence>
<feature type="domain" description="Calponin-homology (CH)" evidence="28">
    <location>
        <begin position="506"/>
        <end position="612"/>
    </location>
</feature>
<keyword evidence="10 25" id="KW-0479">Metal-binding</keyword>
<dbReference type="SMART" id="SM00033">
    <property type="entry name" value="CH"/>
    <property type="match status" value="1"/>
</dbReference>
<evidence type="ECO:0000256" key="5">
    <source>
        <dbReference type="ARBA" id="ARBA00008223"/>
    </source>
</evidence>
<comment type="similarity">
    <text evidence="5">Belongs to the Mical family.</text>
</comment>
<feature type="domain" description="BMERB" evidence="30">
    <location>
        <begin position="985"/>
        <end position="1128"/>
    </location>
</feature>
<evidence type="ECO:0000313" key="31">
    <source>
        <dbReference type="Proteomes" id="UP000504624"/>
    </source>
</evidence>